<accession>A0ABQ2L227</accession>
<keyword evidence="6" id="KW-1185">Reference proteome</keyword>
<dbReference type="InterPro" id="IPR036291">
    <property type="entry name" value="NAD(P)-bd_dom_sf"/>
</dbReference>
<evidence type="ECO:0000259" key="4">
    <source>
        <dbReference type="Pfam" id="PF08240"/>
    </source>
</evidence>
<feature type="compositionally biased region" description="Polar residues" evidence="2">
    <location>
        <begin position="310"/>
        <end position="329"/>
    </location>
</feature>
<protein>
    <submittedName>
        <fullName evidence="5">Uncharacterized protein</fullName>
    </submittedName>
</protein>
<evidence type="ECO:0000256" key="1">
    <source>
        <dbReference type="ARBA" id="ARBA00023002"/>
    </source>
</evidence>
<dbReference type="EMBL" id="BMNE01000014">
    <property type="protein sequence ID" value="GGO00071.1"/>
    <property type="molecule type" value="Genomic_DNA"/>
</dbReference>
<feature type="region of interest" description="Disordered" evidence="2">
    <location>
        <begin position="257"/>
        <end position="345"/>
    </location>
</feature>
<evidence type="ECO:0000256" key="2">
    <source>
        <dbReference type="SAM" id="MobiDB-lite"/>
    </source>
</evidence>
<dbReference type="PANTHER" id="PTHR43189">
    <property type="entry name" value="ZINC-TYPE ALCOHOL DEHYDROGENASE-LIKE PROTEIN C1198.01-RELATED"/>
    <property type="match status" value="1"/>
</dbReference>
<name>A0ABQ2L227_9NOCA</name>
<feature type="domain" description="Alcohol dehydrogenase-like C-terminal" evidence="3">
    <location>
        <begin position="145"/>
        <end position="257"/>
    </location>
</feature>
<evidence type="ECO:0000259" key="3">
    <source>
        <dbReference type="Pfam" id="PF00107"/>
    </source>
</evidence>
<dbReference type="Proteomes" id="UP000658127">
    <property type="component" value="Unassembled WGS sequence"/>
</dbReference>
<organism evidence="5 6">
    <name type="scientific">Nocardia rhizosphaerihabitans</name>
    <dbReference type="NCBI Taxonomy" id="1691570"/>
    <lineage>
        <taxon>Bacteria</taxon>
        <taxon>Bacillati</taxon>
        <taxon>Actinomycetota</taxon>
        <taxon>Actinomycetes</taxon>
        <taxon>Mycobacteriales</taxon>
        <taxon>Nocardiaceae</taxon>
        <taxon>Nocardia</taxon>
    </lineage>
</organism>
<dbReference type="PANTHER" id="PTHR43189:SF1">
    <property type="entry name" value="ZINC-TYPE ALCOHOL DEHYDROGENASE-LIKE PROTEIN C1198.01"/>
    <property type="match status" value="1"/>
</dbReference>
<dbReference type="Gene3D" id="3.90.180.10">
    <property type="entry name" value="Medium-chain alcohol dehydrogenases, catalytic domain"/>
    <property type="match status" value="1"/>
</dbReference>
<dbReference type="SUPFAM" id="SSF50129">
    <property type="entry name" value="GroES-like"/>
    <property type="match status" value="1"/>
</dbReference>
<keyword evidence="1" id="KW-0560">Oxidoreductase</keyword>
<dbReference type="Pfam" id="PF00107">
    <property type="entry name" value="ADH_zinc_N"/>
    <property type="match status" value="1"/>
</dbReference>
<dbReference type="Pfam" id="PF08240">
    <property type="entry name" value="ADH_N"/>
    <property type="match status" value="1"/>
</dbReference>
<sequence length="345" mass="35990">MLAAGICGSDLHCRTHTAELLAATKMATGTELFDVNAPIVMGHEFCAEVVSYGPSSRATLPPGTRVASPGLLLRDPMRLIGYAGPETPGGYAEYMLLSEDLMFPVLENVSDEIAALAEPMTVALHAVTRGGLAPNVVPLVIGCGPVGLAIIAVLKMRGYGPIVAADFSPARRSLATAMGTDVVVDPRVISPYDAWREAAQTDDPVLLGPQNPMVPGAFRPQTIFECVGVPGVMAQVLAGATAGSKIVVAGVCMQGDSDSHAHGHTRSEAGDGPCSGFPHTLRGLLGSVPGTPEDTPIHKCGNRSCESKLGQPNNDHGRQLSSTYRTTPTWAGRRPTATGERLSQH</sequence>
<feature type="domain" description="Alcohol dehydrogenase-like N-terminal" evidence="4">
    <location>
        <begin position="2"/>
        <end position="105"/>
    </location>
</feature>
<dbReference type="Gene3D" id="3.40.50.720">
    <property type="entry name" value="NAD(P)-binding Rossmann-like Domain"/>
    <property type="match status" value="1"/>
</dbReference>
<dbReference type="InterPro" id="IPR013149">
    <property type="entry name" value="ADH-like_C"/>
</dbReference>
<dbReference type="InterPro" id="IPR013154">
    <property type="entry name" value="ADH-like_N"/>
</dbReference>
<dbReference type="InterPro" id="IPR011032">
    <property type="entry name" value="GroES-like_sf"/>
</dbReference>
<proteinExistence type="predicted"/>
<comment type="caution">
    <text evidence="5">The sequence shown here is derived from an EMBL/GenBank/DDBJ whole genome shotgun (WGS) entry which is preliminary data.</text>
</comment>
<evidence type="ECO:0000313" key="6">
    <source>
        <dbReference type="Proteomes" id="UP000658127"/>
    </source>
</evidence>
<reference evidence="6" key="1">
    <citation type="journal article" date="2019" name="Int. J. Syst. Evol. Microbiol.">
        <title>The Global Catalogue of Microorganisms (GCM) 10K type strain sequencing project: providing services to taxonomists for standard genome sequencing and annotation.</title>
        <authorList>
            <consortium name="The Broad Institute Genomics Platform"/>
            <consortium name="The Broad Institute Genome Sequencing Center for Infectious Disease"/>
            <person name="Wu L."/>
            <person name="Ma J."/>
        </authorList>
    </citation>
    <scope>NUCLEOTIDE SEQUENCE [LARGE SCALE GENOMIC DNA]</scope>
    <source>
        <strain evidence="6">CGMCC 4.7329</strain>
    </source>
</reference>
<feature type="compositionally biased region" description="Basic and acidic residues" evidence="2">
    <location>
        <begin position="257"/>
        <end position="269"/>
    </location>
</feature>
<gene>
    <name evidence="5" type="ORF">GCM10011610_68690</name>
</gene>
<evidence type="ECO:0000313" key="5">
    <source>
        <dbReference type="EMBL" id="GGO00071.1"/>
    </source>
</evidence>
<dbReference type="SUPFAM" id="SSF51735">
    <property type="entry name" value="NAD(P)-binding Rossmann-fold domains"/>
    <property type="match status" value="1"/>
</dbReference>